<evidence type="ECO:0000313" key="4">
    <source>
        <dbReference type="EMBL" id="KXO01137.1"/>
    </source>
</evidence>
<dbReference type="SUPFAM" id="SSF49503">
    <property type="entry name" value="Cupredoxins"/>
    <property type="match status" value="1"/>
</dbReference>
<protein>
    <recommendedName>
        <fullName evidence="3">Blue (type 1) copper domain-containing protein</fullName>
    </recommendedName>
</protein>
<proteinExistence type="predicted"/>
<evidence type="ECO:0000256" key="2">
    <source>
        <dbReference type="ARBA" id="ARBA00023008"/>
    </source>
</evidence>
<keyword evidence="1" id="KW-0479">Metal-binding</keyword>
<name>A0A137RLU0_9FLAO</name>
<comment type="caution">
    <text evidence="4">The sequence shown here is derived from an EMBL/GenBank/DDBJ whole genome shotgun (WGS) entry which is preliminary data.</text>
</comment>
<evidence type="ECO:0000256" key="1">
    <source>
        <dbReference type="ARBA" id="ARBA00022723"/>
    </source>
</evidence>
<reference evidence="5" key="1">
    <citation type="submission" date="2014-10" db="EMBL/GenBank/DDBJ databases">
        <title>Genome sequencing of Vitellibacter sp. D-24.</title>
        <authorList>
            <person name="Thevarajoo S."/>
            <person name="Selvaratnam C."/>
            <person name="Goh K.M."/>
            <person name="Chong C.S."/>
        </authorList>
    </citation>
    <scope>NUCLEOTIDE SEQUENCE [LARGE SCALE GENOMIC DNA]</scope>
    <source>
        <strain evidence="5">D-24</strain>
    </source>
</reference>
<accession>A0A137RLU0</accession>
<dbReference type="InterPro" id="IPR052721">
    <property type="entry name" value="ET_Amicyanin"/>
</dbReference>
<sequence length="110" mass="12792">MISLKTKRLLQFVFVLGIGIPAIAQGTPKKYKVEIRKMKFIPANISVKKGDTIVWINKDFYPHDVTDEKNRAWSSKQFGQNETWSKVITKDEDYFCDLHKTMKGTIRVNK</sequence>
<gene>
    <name evidence="4" type="ORF">LS48_01295</name>
</gene>
<dbReference type="InterPro" id="IPR008972">
    <property type="entry name" value="Cupredoxin"/>
</dbReference>
<reference evidence="4 5" key="2">
    <citation type="journal article" date="2016" name="Int. J. Syst. Evol. Microbiol.">
        <title>Vitellibacter aquimaris sp. nov., a marine bacterium isolated from seawater.</title>
        <authorList>
            <person name="Thevarajoo S."/>
            <person name="Selvaratnam C."/>
            <person name="Goh K.M."/>
            <person name="Hong K.W."/>
            <person name="Chan X.Y."/>
            <person name="Chan K.G."/>
            <person name="Chong C.S."/>
        </authorList>
    </citation>
    <scope>NUCLEOTIDE SEQUENCE [LARGE SCALE GENOMIC DNA]</scope>
    <source>
        <strain evidence="4 5">D-24</strain>
    </source>
</reference>
<organism evidence="4 5">
    <name type="scientific">Aequorivita aquimaris</name>
    <dbReference type="NCBI Taxonomy" id="1548749"/>
    <lineage>
        <taxon>Bacteria</taxon>
        <taxon>Pseudomonadati</taxon>
        <taxon>Bacteroidota</taxon>
        <taxon>Flavobacteriia</taxon>
        <taxon>Flavobacteriales</taxon>
        <taxon>Flavobacteriaceae</taxon>
        <taxon>Aequorivita</taxon>
    </lineage>
</organism>
<dbReference type="OrthoDB" id="849076at2"/>
<evidence type="ECO:0000313" key="5">
    <source>
        <dbReference type="Proteomes" id="UP000070138"/>
    </source>
</evidence>
<dbReference type="Proteomes" id="UP000070138">
    <property type="component" value="Unassembled WGS sequence"/>
</dbReference>
<evidence type="ECO:0000259" key="3">
    <source>
        <dbReference type="Pfam" id="PF00127"/>
    </source>
</evidence>
<dbReference type="InterPro" id="IPR000923">
    <property type="entry name" value="BlueCu_1"/>
</dbReference>
<feature type="domain" description="Blue (type 1) copper" evidence="3">
    <location>
        <begin position="31"/>
        <end position="108"/>
    </location>
</feature>
<dbReference type="GO" id="GO:0005507">
    <property type="term" value="F:copper ion binding"/>
    <property type="evidence" value="ECO:0007669"/>
    <property type="project" value="InterPro"/>
</dbReference>
<dbReference type="Pfam" id="PF00127">
    <property type="entry name" value="Copper-bind"/>
    <property type="match status" value="1"/>
</dbReference>
<keyword evidence="2" id="KW-0186">Copper</keyword>
<dbReference type="STRING" id="1548749.LS48_01295"/>
<dbReference type="RefSeq" id="WP_078056357.1">
    <property type="nucleotide sequence ID" value="NZ_JRWG01000001.1"/>
</dbReference>
<dbReference type="AlphaFoldDB" id="A0A137RLU0"/>
<dbReference type="PANTHER" id="PTHR36507">
    <property type="entry name" value="BLL1555 PROTEIN"/>
    <property type="match status" value="1"/>
</dbReference>
<dbReference type="Gene3D" id="2.60.40.420">
    <property type="entry name" value="Cupredoxins - blue copper proteins"/>
    <property type="match status" value="1"/>
</dbReference>
<dbReference type="GO" id="GO:0009055">
    <property type="term" value="F:electron transfer activity"/>
    <property type="evidence" value="ECO:0007669"/>
    <property type="project" value="InterPro"/>
</dbReference>
<dbReference type="PANTHER" id="PTHR36507:SF1">
    <property type="entry name" value="BLL1555 PROTEIN"/>
    <property type="match status" value="1"/>
</dbReference>
<dbReference type="EMBL" id="JRWG01000001">
    <property type="protein sequence ID" value="KXO01137.1"/>
    <property type="molecule type" value="Genomic_DNA"/>
</dbReference>
<keyword evidence="5" id="KW-1185">Reference proteome</keyword>